<keyword evidence="8 10" id="KW-0720">Serine protease</keyword>
<evidence type="ECO:0000259" key="15">
    <source>
        <dbReference type="PROSITE" id="PS50847"/>
    </source>
</evidence>
<dbReference type="InterPro" id="IPR010435">
    <property type="entry name" value="C5a/SBT2-like_Fn3"/>
</dbReference>
<dbReference type="PROSITE" id="PS00138">
    <property type="entry name" value="SUBTILASE_SER"/>
    <property type="match status" value="1"/>
</dbReference>
<dbReference type="Pfam" id="PF00082">
    <property type="entry name" value="Peptidase_S8"/>
    <property type="match status" value="1"/>
</dbReference>
<keyword evidence="7 10" id="KW-0378">Hydrolase</keyword>
<dbReference type="Gene3D" id="2.60.40.1710">
    <property type="entry name" value="Subtilisin-like superfamily"/>
    <property type="match status" value="1"/>
</dbReference>
<feature type="chain" id="PRO_5047383656" evidence="14">
    <location>
        <begin position="30"/>
        <end position="1902"/>
    </location>
</feature>
<feature type="compositionally biased region" description="Basic and acidic residues" evidence="12">
    <location>
        <begin position="1791"/>
        <end position="1802"/>
    </location>
</feature>
<keyword evidence="5 14" id="KW-0732">Signal</keyword>
<evidence type="ECO:0000313" key="17">
    <source>
        <dbReference type="Proteomes" id="UP001597199"/>
    </source>
</evidence>
<dbReference type="InterPro" id="IPR019931">
    <property type="entry name" value="LPXTG_anchor"/>
</dbReference>
<dbReference type="PANTHER" id="PTHR43806:SF11">
    <property type="entry name" value="CEREVISIN-RELATED"/>
    <property type="match status" value="1"/>
</dbReference>
<dbReference type="InterPro" id="IPR015500">
    <property type="entry name" value="Peptidase_S8_subtilisin-rel"/>
</dbReference>
<evidence type="ECO:0000313" key="16">
    <source>
        <dbReference type="EMBL" id="MFD1400109.1"/>
    </source>
</evidence>
<dbReference type="PROSITE" id="PS50847">
    <property type="entry name" value="GRAM_POS_ANCHORING"/>
    <property type="match status" value="1"/>
</dbReference>
<keyword evidence="6" id="KW-0677">Repeat</keyword>
<evidence type="ECO:0000256" key="8">
    <source>
        <dbReference type="ARBA" id="ARBA00022825"/>
    </source>
</evidence>
<feature type="compositionally biased region" description="Low complexity" evidence="12">
    <location>
        <begin position="1843"/>
        <end position="1853"/>
    </location>
</feature>
<feature type="active site" description="Charge relay system" evidence="10">
    <location>
        <position position="241"/>
    </location>
</feature>
<dbReference type="Proteomes" id="UP001597199">
    <property type="component" value="Unassembled WGS sequence"/>
</dbReference>
<dbReference type="InterPro" id="IPR050131">
    <property type="entry name" value="Peptidase_S8_subtilisin-like"/>
</dbReference>
<keyword evidence="3" id="KW-0964">Secreted</keyword>
<dbReference type="NCBIfam" id="TIGR01167">
    <property type="entry name" value="LPXTG_anchor"/>
    <property type="match status" value="1"/>
</dbReference>
<evidence type="ECO:0000256" key="9">
    <source>
        <dbReference type="ARBA" id="ARBA00023088"/>
    </source>
</evidence>
<evidence type="ECO:0000256" key="5">
    <source>
        <dbReference type="ARBA" id="ARBA00022729"/>
    </source>
</evidence>
<name>A0ABW4BHY7_9LACO</name>
<dbReference type="Gene3D" id="3.50.30.30">
    <property type="match status" value="1"/>
</dbReference>
<evidence type="ECO:0000256" key="12">
    <source>
        <dbReference type="SAM" id="MobiDB-lite"/>
    </source>
</evidence>
<accession>A0ABW4BHY7</accession>
<keyword evidence="13" id="KW-0472">Membrane</keyword>
<keyword evidence="13" id="KW-1133">Transmembrane helix</keyword>
<feature type="domain" description="Gram-positive cocci surface proteins LPxTG" evidence="15">
    <location>
        <begin position="1865"/>
        <end position="1902"/>
    </location>
</feature>
<organism evidence="16 17">
    <name type="scientific">Lacticaseibacillus suilingensis</name>
    <dbReference type="NCBI Taxonomy" id="2799577"/>
    <lineage>
        <taxon>Bacteria</taxon>
        <taxon>Bacillati</taxon>
        <taxon>Bacillota</taxon>
        <taxon>Bacilli</taxon>
        <taxon>Lactobacillales</taxon>
        <taxon>Lactobacillaceae</taxon>
        <taxon>Lacticaseibacillus</taxon>
    </lineage>
</organism>
<feature type="active site" description="Charge relay system" evidence="10">
    <location>
        <position position="656"/>
    </location>
</feature>
<evidence type="ECO:0000256" key="11">
    <source>
        <dbReference type="RuleBase" id="RU003355"/>
    </source>
</evidence>
<dbReference type="InterPro" id="IPR036852">
    <property type="entry name" value="Peptidase_S8/S53_dom_sf"/>
</dbReference>
<dbReference type="InterPro" id="IPR003137">
    <property type="entry name" value="PA_domain"/>
</dbReference>
<dbReference type="Pfam" id="PF02225">
    <property type="entry name" value="PA"/>
    <property type="match status" value="1"/>
</dbReference>
<feature type="signal peptide" evidence="14">
    <location>
        <begin position="1"/>
        <end position="29"/>
    </location>
</feature>
<dbReference type="PROSITE" id="PS00136">
    <property type="entry name" value="SUBTILASE_ASP"/>
    <property type="match status" value="1"/>
</dbReference>
<evidence type="ECO:0000256" key="2">
    <source>
        <dbReference type="ARBA" id="ARBA00022512"/>
    </source>
</evidence>
<comment type="similarity">
    <text evidence="1 10 11">Belongs to the peptidase S8 family.</text>
</comment>
<sequence length="1902" mass="202831">MNQSKRKHKVEHLLLLSTLILGFSAQAVADAQAVQAAITASAPQTTVTQASNLKTPTKDDHGVFKINSQQTLADAVRAESKAAADAGNALVWTKIKAQLEAKGIDTSDLKLGDTKNETVRVVVNTTGKAGVDTVKSDDPTYQEADAAEDKALAAQADTTKAAEKLTGNKVEEEFGYLVKGFSIDAKVSDLSKLEALDGVKSIEVSSVQTPQDISADKTVHAVQAWEQQNVKGEGMAVAIIDSGMDPTHKDFRLSDDSTAKISKADAEAKIADFGYGKYESAKVPFAHNYADGNDEEVYDTTGEMHGQHVAGIVGANGENPDNVTSVVGVAPEAQLLDMKVFNNMGTGVFSDVIVQAIEDSVKLGADVMNMSFGSDNANANISDVENDAIASAADEGVVAVIAAGNSGNSTGRAAGPIANFNALDDGLMSTPGISEDAITVASSDNTTWTSYGTSITHASDGSNPFGKAISVEPNSDLVSATETLGHFPTAQMVAVPNESGYEDVVAGLGAGADADYKNVNVEGKIAVVSRGGNSEVNFAAKKTAAAAHGAVGLIVINNSGVGDGEAGLATGLPTIFTNMADGQKLVEDLKAHPNEFYKFSTFAPTIATKATGNQMSYFTTWGPNTDLALKPDITAPGGHLWSTANDNGYQDMSGTSMATPVTAGSTALVMQGQKANGVSVDKRDRVTAAKLAMMNTSVPILDQAHNNTPYSPRRQGSGLVQISEALKSTVSMTVKGKGAASLKEIDNKATFTIKLKNNGQSDVAYNFNDFGGVYTKATDDDKNIYDKHVAGSTLTADQDEFVLQAGDTKEIKVTLTLPTGFHKSQWAEGFVGFKSNTAGSPDLSMAFLGFYGNWDSAQKIFDGIQNTRKSIYPLETAYTMEHGNMLLDNNKSILGWVWDSAIDEKSSSLEGNSWYDPNYVAISPNGDGTQNTATPYVSLNRNAKKVEGTILDAEGNVVQTVGAALNGSKSYISGHGDHITTSLYLNDDHLIFTGKTYDPTTGQEETLPDGQYTYRLTANLDSDDGDTESQSIDLPIKVDTTAPEFSNVQLVKNADGKWHVTGTVTDATAGLSPLSPIAVSINGFAITAKLDTSISAAKDFNTVEDFNRAVQNTYQFDTDISDIADYIKNGTNNVQVAAIDNAGNAGTGETKATVDVATNSNSLVLFNVYDGETTDDTDSYYNKDDKTYTIYGNYKNDFYINGEAVKVDDEGNFEAHVTMHDALDKLVFSQDAKQNIVIKTMKFGFAQQPVVTLDQPAGGSWYDLVDGTQIWGVNNTAATFNMTGSISGSPTDVVAYGQNVDGSTYDATSYNLDQVTKKFVATFAMISGSHAHEGENVLSAQAYTSIDGVGEVDGPQALMLVLQTDQTYLSFDNVFQGSTINISKDNEKEINYDEATQTLTITGVAGNQYTAVEDFKILGHSMDPDDPENQVTVDPTTHKFSYKVKVSADQVRYITYQFKTRDLQTAGAKTSDDWERGSFGVGVDTTFPTLDFDTGDHWQASASDDYDYEVYTNKDSLELKGKFGDNLTGYTVKIGSDEVYQGAWNQTLSADYLKRYPQDSYQDQTFDKELPLTATDDSDDLVAGNGASDNVFVMTVTDNYGNKTERKILVHQKKADLDAPVVTPSTTALTNGGVDLTATQAQDADIQYSLDNGQTWHAYNGAVAKAIAGDIQFKASDEYGNESPVTTYTVKNIVNQIAAQPTAQLSDFSADTKAVTVTLGYDKDLTEAQKAYTHLRYSLDDGATWLDYTAPFAVDQTTKVLVQSYDDAGNESDEITATVVIPEAQPEDEQTQTKDDDADQTKNDTGNTAGVDQDADDQSNNQGQGQDNGLGQAGKRKARTHRGSGVTSSTTSTKQQARGSRKGTLPSTGEQVANNTLTGLLITLLSGLGLIYVGGKKRNEEK</sequence>
<dbReference type="InterPro" id="IPR023828">
    <property type="entry name" value="Peptidase_S8_Ser-AS"/>
</dbReference>
<keyword evidence="9" id="KW-0572">Peptidoglycan-anchor</keyword>
<gene>
    <name evidence="16" type="ORF">ACFQ41_12395</name>
</gene>
<dbReference type="PRINTS" id="PR00723">
    <property type="entry name" value="SUBTILISIN"/>
</dbReference>
<dbReference type="InterPro" id="IPR046450">
    <property type="entry name" value="PA_dom_sf"/>
</dbReference>
<dbReference type="InterPro" id="IPR034216">
    <property type="entry name" value="C5a_Peptidase"/>
</dbReference>
<dbReference type="InterPro" id="IPR000209">
    <property type="entry name" value="Peptidase_S8/S53_dom"/>
</dbReference>
<dbReference type="SUPFAM" id="SSF52743">
    <property type="entry name" value="Subtilisin-like"/>
    <property type="match status" value="1"/>
</dbReference>
<keyword evidence="13" id="KW-0812">Transmembrane</keyword>
<keyword evidence="4 10" id="KW-0645">Protease</keyword>
<dbReference type="CDD" id="cd07475">
    <property type="entry name" value="Peptidases_S8_C5a_Peptidase"/>
    <property type="match status" value="1"/>
</dbReference>
<feature type="region of interest" description="Disordered" evidence="12">
    <location>
        <begin position="1777"/>
        <end position="1871"/>
    </location>
</feature>
<keyword evidence="2" id="KW-0134">Cell wall</keyword>
<evidence type="ECO:0000256" key="13">
    <source>
        <dbReference type="SAM" id="Phobius"/>
    </source>
</evidence>
<feature type="transmembrane region" description="Helical" evidence="13">
    <location>
        <begin position="1877"/>
        <end position="1895"/>
    </location>
</feature>
<evidence type="ECO:0000256" key="4">
    <source>
        <dbReference type="ARBA" id="ARBA00022670"/>
    </source>
</evidence>
<dbReference type="Pfam" id="PF06280">
    <property type="entry name" value="fn3_5"/>
    <property type="match status" value="1"/>
</dbReference>
<dbReference type="EMBL" id="JBHTOA010000048">
    <property type="protein sequence ID" value="MFD1400109.1"/>
    <property type="molecule type" value="Genomic_DNA"/>
</dbReference>
<dbReference type="InterPro" id="IPR023827">
    <property type="entry name" value="Peptidase_S8_Asp-AS"/>
</dbReference>
<dbReference type="Gene3D" id="2.60.40.10">
    <property type="entry name" value="Immunoglobulins"/>
    <property type="match status" value="2"/>
</dbReference>
<dbReference type="InterPro" id="IPR013783">
    <property type="entry name" value="Ig-like_fold"/>
</dbReference>
<keyword evidence="17" id="KW-1185">Reference proteome</keyword>
<feature type="active site" description="Charge relay system" evidence="10">
    <location>
        <position position="305"/>
    </location>
</feature>
<evidence type="ECO:0000256" key="14">
    <source>
        <dbReference type="SAM" id="SignalP"/>
    </source>
</evidence>
<dbReference type="PANTHER" id="PTHR43806">
    <property type="entry name" value="PEPTIDASE S8"/>
    <property type="match status" value="1"/>
</dbReference>
<evidence type="ECO:0000256" key="6">
    <source>
        <dbReference type="ARBA" id="ARBA00022737"/>
    </source>
</evidence>
<comment type="caution">
    <text evidence="16">The sequence shown here is derived from an EMBL/GenBank/DDBJ whole genome shotgun (WGS) entry which is preliminary data.</text>
</comment>
<dbReference type="Gene3D" id="3.40.50.200">
    <property type="entry name" value="Peptidase S8/S53 domain"/>
    <property type="match status" value="1"/>
</dbReference>
<protein>
    <submittedName>
        <fullName evidence="16">S8 family serine peptidase</fullName>
    </submittedName>
</protein>
<evidence type="ECO:0000256" key="1">
    <source>
        <dbReference type="ARBA" id="ARBA00011073"/>
    </source>
</evidence>
<dbReference type="RefSeq" id="WP_204118387.1">
    <property type="nucleotide sequence ID" value="NZ_BOLV01000004.1"/>
</dbReference>
<proteinExistence type="inferred from homology"/>
<evidence type="ECO:0000256" key="7">
    <source>
        <dbReference type="ARBA" id="ARBA00022801"/>
    </source>
</evidence>
<evidence type="ECO:0000256" key="10">
    <source>
        <dbReference type="PROSITE-ProRule" id="PRU01240"/>
    </source>
</evidence>
<dbReference type="SUPFAM" id="SSF52025">
    <property type="entry name" value="PA domain"/>
    <property type="match status" value="1"/>
</dbReference>
<reference evidence="17" key="1">
    <citation type="journal article" date="2019" name="Int. J. Syst. Evol. Microbiol.">
        <title>The Global Catalogue of Microorganisms (GCM) 10K type strain sequencing project: providing services to taxonomists for standard genome sequencing and annotation.</title>
        <authorList>
            <consortium name="The Broad Institute Genomics Platform"/>
            <consortium name="The Broad Institute Genome Sequencing Center for Infectious Disease"/>
            <person name="Wu L."/>
            <person name="Ma J."/>
        </authorList>
    </citation>
    <scope>NUCLEOTIDE SEQUENCE [LARGE SCALE GENOMIC DNA]</scope>
    <source>
        <strain evidence="17">CCM 9110</strain>
    </source>
</reference>
<evidence type="ECO:0000256" key="3">
    <source>
        <dbReference type="ARBA" id="ARBA00022525"/>
    </source>
</evidence>
<dbReference type="PROSITE" id="PS51892">
    <property type="entry name" value="SUBTILASE"/>
    <property type="match status" value="1"/>
</dbReference>
<dbReference type="Pfam" id="PF00746">
    <property type="entry name" value="Gram_pos_anchor"/>
    <property type="match status" value="1"/>
</dbReference>